<sequence>MAQCVRSTLNPLRTPRSVTRTVSVKTPAFASVSFLRTLP</sequence>
<dbReference type="eggNOG" id="KOG2835">
    <property type="taxonomic scope" value="Eukaryota"/>
</dbReference>
<organism evidence="1 2">
    <name type="scientific">Capsella rubella</name>
    <dbReference type="NCBI Taxonomy" id="81985"/>
    <lineage>
        <taxon>Eukaryota</taxon>
        <taxon>Viridiplantae</taxon>
        <taxon>Streptophyta</taxon>
        <taxon>Embryophyta</taxon>
        <taxon>Tracheophyta</taxon>
        <taxon>Spermatophyta</taxon>
        <taxon>Magnoliopsida</taxon>
        <taxon>eudicotyledons</taxon>
        <taxon>Gunneridae</taxon>
        <taxon>Pentapetalae</taxon>
        <taxon>rosids</taxon>
        <taxon>malvids</taxon>
        <taxon>Brassicales</taxon>
        <taxon>Brassicaceae</taxon>
        <taxon>Camelineae</taxon>
        <taxon>Capsella</taxon>
    </lineage>
</organism>
<gene>
    <name evidence="1" type="ORF">CARUB_v100039430mg</name>
</gene>
<name>R0ETQ2_9BRAS</name>
<dbReference type="STRING" id="81985.R0ETQ2"/>
<protein>
    <submittedName>
        <fullName evidence="1">Uncharacterized protein</fullName>
    </submittedName>
</protein>
<feature type="non-terminal residue" evidence="1">
    <location>
        <position position="39"/>
    </location>
</feature>
<keyword evidence="2" id="KW-1185">Reference proteome</keyword>
<dbReference type="AlphaFoldDB" id="R0ETQ2"/>
<dbReference type="EMBL" id="KB870845">
    <property type="protein sequence ID" value="EOA12166.1"/>
    <property type="molecule type" value="Genomic_DNA"/>
</dbReference>
<proteinExistence type="predicted"/>
<accession>R0ETQ2</accession>
<dbReference type="Proteomes" id="UP000029121">
    <property type="component" value="Unassembled WGS sequence"/>
</dbReference>
<evidence type="ECO:0000313" key="2">
    <source>
        <dbReference type="Proteomes" id="UP000029121"/>
    </source>
</evidence>
<evidence type="ECO:0000313" key="1">
    <source>
        <dbReference type="EMBL" id="EOA12166.1"/>
    </source>
</evidence>
<reference evidence="2" key="1">
    <citation type="journal article" date="2013" name="Nat. Genet.">
        <title>The Capsella rubella genome and the genomic consequences of rapid mating system evolution.</title>
        <authorList>
            <person name="Slotte T."/>
            <person name="Hazzouri K.M."/>
            <person name="Agren J.A."/>
            <person name="Koenig D."/>
            <person name="Maumus F."/>
            <person name="Guo Y.L."/>
            <person name="Steige K."/>
            <person name="Platts A.E."/>
            <person name="Escobar J.S."/>
            <person name="Newman L.K."/>
            <person name="Wang W."/>
            <person name="Mandakova T."/>
            <person name="Vello E."/>
            <person name="Smith L.M."/>
            <person name="Henz S.R."/>
            <person name="Steffen J."/>
            <person name="Takuno S."/>
            <person name="Brandvain Y."/>
            <person name="Coop G."/>
            <person name="Andolfatto P."/>
            <person name="Hu T.T."/>
            <person name="Blanchette M."/>
            <person name="Clark R.M."/>
            <person name="Quesneville H."/>
            <person name="Nordborg M."/>
            <person name="Gaut B.S."/>
            <person name="Lysak M.A."/>
            <person name="Jenkins J."/>
            <person name="Grimwood J."/>
            <person name="Chapman J."/>
            <person name="Prochnik S."/>
            <person name="Shu S."/>
            <person name="Rokhsar D."/>
            <person name="Schmutz J."/>
            <person name="Weigel D."/>
            <person name="Wright S.I."/>
        </authorList>
    </citation>
    <scope>NUCLEOTIDE SEQUENCE [LARGE SCALE GENOMIC DNA]</scope>
    <source>
        <strain evidence="2">cv. Monte Gargano</strain>
    </source>
</reference>